<dbReference type="RefSeq" id="WP_256421282.1">
    <property type="nucleotide sequence ID" value="NZ_JANHDI010000007.1"/>
</dbReference>
<dbReference type="InterPro" id="IPR000917">
    <property type="entry name" value="Sulfatase_N"/>
</dbReference>
<evidence type="ECO:0000256" key="1">
    <source>
        <dbReference type="ARBA" id="ARBA00008779"/>
    </source>
</evidence>
<feature type="compositionally biased region" description="Basic and acidic residues" evidence="2">
    <location>
        <begin position="365"/>
        <end position="398"/>
    </location>
</feature>
<name>A0ABD6CLF3_9EURY</name>
<dbReference type="InterPro" id="IPR050738">
    <property type="entry name" value="Sulfatase"/>
</dbReference>
<gene>
    <name evidence="4" type="ORF">ACFSBX_02955</name>
</gene>
<keyword evidence="5" id="KW-1185">Reference proteome</keyword>
<protein>
    <submittedName>
        <fullName evidence="4">Sulfatase-like hydrolase/transferase</fullName>
    </submittedName>
</protein>
<dbReference type="SUPFAM" id="SSF53649">
    <property type="entry name" value="Alkaline phosphatase-like"/>
    <property type="match status" value="1"/>
</dbReference>
<evidence type="ECO:0000313" key="5">
    <source>
        <dbReference type="Proteomes" id="UP001597085"/>
    </source>
</evidence>
<feature type="region of interest" description="Disordered" evidence="2">
    <location>
        <begin position="356"/>
        <end position="421"/>
    </location>
</feature>
<dbReference type="Pfam" id="PF00884">
    <property type="entry name" value="Sulfatase"/>
    <property type="match status" value="1"/>
</dbReference>
<reference evidence="4 5" key="1">
    <citation type="journal article" date="2019" name="Int. J. Syst. Evol. Microbiol.">
        <title>The Global Catalogue of Microorganisms (GCM) 10K type strain sequencing project: providing services to taxonomists for standard genome sequencing and annotation.</title>
        <authorList>
            <consortium name="The Broad Institute Genomics Platform"/>
            <consortium name="The Broad Institute Genome Sequencing Center for Infectious Disease"/>
            <person name="Wu L."/>
            <person name="Ma J."/>
        </authorList>
    </citation>
    <scope>NUCLEOTIDE SEQUENCE [LARGE SCALE GENOMIC DNA]</scope>
    <source>
        <strain evidence="4 5">CGMCC 1.12121</strain>
    </source>
</reference>
<dbReference type="EMBL" id="JBHUDK010000002">
    <property type="protein sequence ID" value="MFD1597915.1"/>
    <property type="molecule type" value="Genomic_DNA"/>
</dbReference>
<dbReference type="PANTHER" id="PTHR42693">
    <property type="entry name" value="ARYLSULFATASE FAMILY MEMBER"/>
    <property type="match status" value="1"/>
</dbReference>
<accession>A0ABD6CLF3</accession>
<proteinExistence type="inferred from homology"/>
<dbReference type="AlphaFoldDB" id="A0ABD6CLF3"/>
<dbReference type="Gene3D" id="3.40.720.10">
    <property type="entry name" value="Alkaline Phosphatase, subunit A"/>
    <property type="match status" value="1"/>
</dbReference>
<dbReference type="Proteomes" id="UP001597085">
    <property type="component" value="Unassembled WGS sequence"/>
</dbReference>
<organism evidence="4 5">
    <name type="scientific">Halobellus rarus</name>
    <dbReference type="NCBI Taxonomy" id="1126237"/>
    <lineage>
        <taxon>Archaea</taxon>
        <taxon>Methanobacteriati</taxon>
        <taxon>Methanobacteriota</taxon>
        <taxon>Stenosarchaea group</taxon>
        <taxon>Halobacteria</taxon>
        <taxon>Halobacteriales</taxon>
        <taxon>Haloferacaceae</taxon>
        <taxon>Halobellus</taxon>
    </lineage>
</organism>
<evidence type="ECO:0000259" key="3">
    <source>
        <dbReference type="Pfam" id="PF00884"/>
    </source>
</evidence>
<comment type="similarity">
    <text evidence="1">Belongs to the sulfatase family.</text>
</comment>
<evidence type="ECO:0000256" key="2">
    <source>
        <dbReference type="SAM" id="MobiDB-lite"/>
    </source>
</evidence>
<sequence length="421" mass="48337">MGGDSSRGRDIVLLTIDCWRHDAPARMPRFRRLVSDFERGEAICQAAATNGVFPTVLASQFFHNAYREPDFDAVADGVTTLPALLSESGYETGAFIASNPFLGKWAGSFDTFWNDGMSSQTEEQNRSEYTQFDRLWNLLRLQSRVRAEEIGRRARKWFRDTDSPRFLWMHLMDVHGPYYPGLRRGLLSGLVNTYRSIVQFSRDGMDASESVLETIERLYWQCVRLLDEQMAAVLEFVPDDATVIVMADHGEELYNGYIGHARLYDECVRVPFYVRDPGIELTEAPIRQMDLAPTIAERFDLERPADWRGEPYDGTARDSVQVNHSHLGDREMVYLAHRTADAKLIESYDADGEKQRSEFYGLRTDPNETHSIDDPTDPRRQSASDRLSEFRDAEEVVERVLSSRRTASETVEKRLEELGYR</sequence>
<feature type="domain" description="Sulfatase N-terminal" evidence="3">
    <location>
        <begin position="44"/>
        <end position="300"/>
    </location>
</feature>
<feature type="compositionally biased region" description="Basic and acidic residues" evidence="2">
    <location>
        <begin position="406"/>
        <end position="421"/>
    </location>
</feature>
<dbReference type="PANTHER" id="PTHR42693:SF33">
    <property type="entry name" value="ARYLSULFATASE"/>
    <property type="match status" value="1"/>
</dbReference>
<evidence type="ECO:0000313" key="4">
    <source>
        <dbReference type="EMBL" id="MFD1597915.1"/>
    </source>
</evidence>
<comment type="caution">
    <text evidence="4">The sequence shown here is derived from an EMBL/GenBank/DDBJ whole genome shotgun (WGS) entry which is preliminary data.</text>
</comment>
<dbReference type="InterPro" id="IPR017850">
    <property type="entry name" value="Alkaline_phosphatase_core_sf"/>
</dbReference>